<feature type="active site" evidence="8 9">
    <location>
        <position position="352"/>
    </location>
</feature>
<keyword evidence="4 8" id="KW-0808">Transferase</keyword>
<keyword evidence="5 8" id="KW-0486">Methionine biosynthesis</keyword>
<feature type="binding site" evidence="8">
    <location>
        <position position="224"/>
    </location>
    <ligand>
        <name>substrate</name>
    </ligand>
</feature>
<evidence type="ECO:0000259" key="10">
    <source>
        <dbReference type="Pfam" id="PF00561"/>
    </source>
</evidence>
<dbReference type="GO" id="GO:0004414">
    <property type="term" value="F:homoserine O-acetyltransferase activity"/>
    <property type="evidence" value="ECO:0007669"/>
    <property type="project" value="TreeGrafter"/>
</dbReference>
<feature type="site" description="Important for acyl-CoA specificity" evidence="8">
    <location>
        <position position="321"/>
    </location>
</feature>
<evidence type="ECO:0000256" key="9">
    <source>
        <dbReference type="PIRSR" id="PIRSR000443-1"/>
    </source>
</evidence>
<dbReference type="GO" id="GO:0005737">
    <property type="term" value="C:cytoplasm"/>
    <property type="evidence" value="ECO:0007669"/>
    <property type="project" value="UniProtKB-SubCell"/>
</dbReference>
<evidence type="ECO:0000256" key="5">
    <source>
        <dbReference type="ARBA" id="ARBA00023167"/>
    </source>
</evidence>
<comment type="pathway">
    <text evidence="8">Amino-acid biosynthesis; L-methionine biosynthesis via de novo pathway; O-succinyl-L-homoserine from L-homoserine: step 1/1.</text>
</comment>
<dbReference type="OrthoDB" id="9800754at2"/>
<dbReference type="InterPro" id="IPR000073">
    <property type="entry name" value="AB_hydrolase_1"/>
</dbReference>
<proteinExistence type="inferred from homology"/>
<dbReference type="Gene3D" id="1.10.1740.110">
    <property type="match status" value="1"/>
</dbReference>
<dbReference type="InterPro" id="IPR008220">
    <property type="entry name" value="HAT_MetX-like"/>
</dbReference>
<dbReference type="AlphaFoldDB" id="A0P598"/>
<dbReference type="NCBIfam" id="NF001209">
    <property type="entry name" value="PRK00175.1"/>
    <property type="match status" value="1"/>
</dbReference>
<keyword evidence="3 8" id="KW-0028">Amino-acid biosynthesis</keyword>
<feature type="domain" description="AB hydrolase-1" evidence="10">
    <location>
        <begin position="48"/>
        <end position="343"/>
    </location>
</feature>
<evidence type="ECO:0000256" key="7">
    <source>
        <dbReference type="ARBA" id="ARBA00051253"/>
    </source>
</evidence>
<dbReference type="UniPathway" id="UPA00051">
    <property type="reaction ID" value="UER00075"/>
</dbReference>
<evidence type="ECO:0000256" key="6">
    <source>
        <dbReference type="ARBA" id="ARBA00023315"/>
    </source>
</evidence>
<name>A0P598_9PROT</name>
<evidence type="ECO:0000256" key="8">
    <source>
        <dbReference type="HAMAP-Rule" id="MF_00296"/>
    </source>
</evidence>
<feature type="binding site" evidence="8">
    <location>
        <position position="353"/>
    </location>
    <ligand>
        <name>substrate</name>
    </ligand>
</feature>
<dbReference type="PANTHER" id="PTHR32268:SF11">
    <property type="entry name" value="HOMOSERINE O-ACETYLTRANSFERASE"/>
    <property type="match status" value="1"/>
</dbReference>
<reference evidence="11 12" key="1">
    <citation type="submission" date="2006-11" db="EMBL/GenBank/DDBJ databases">
        <authorList>
            <person name="Giovannoni S."/>
            <person name="Vergin K."/>
            <person name="Ferriera S."/>
            <person name="Johnson J."/>
            <person name="Kravitz S."/>
            <person name="Beeson K."/>
            <person name="Sutton G."/>
            <person name="Rogers Y.-H."/>
            <person name="Friedman R."/>
            <person name="Frazier M."/>
            <person name="Venter J.C."/>
        </authorList>
    </citation>
    <scope>NUCLEOTIDE SEQUENCE [LARGE SCALE GENOMIC DNA]</scope>
    <source>
        <strain evidence="11 12">HTCC2181</strain>
    </source>
</reference>
<dbReference type="EMBL" id="AAUX01000001">
    <property type="protein sequence ID" value="EAV46708.1"/>
    <property type="molecule type" value="Genomic_DNA"/>
</dbReference>
<dbReference type="InterPro" id="IPR029058">
    <property type="entry name" value="AB_hydrolase_fold"/>
</dbReference>
<evidence type="ECO:0000256" key="1">
    <source>
        <dbReference type="ARBA" id="ARBA00011738"/>
    </source>
</evidence>
<comment type="subunit">
    <text evidence="1 8">Homodimer.</text>
</comment>
<keyword evidence="6 8" id="KW-0012">Acyltransferase</keyword>
<comment type="caution">
    <text evidence="8">Lacks conserved residue(s) required for the propagation of feature annotation.</text>
</comment>
<dbReference type="Pfam" id="PF00561">
    <property type="entry name" value="Abhydrolase_1"/>
    <property type="match status" value="1"/>
</dbReference>
<feature type="active site" evidence="8 9">
    <location>
        <position position="319"/>
    </location>
</feature>
<comment type="caution">
    <text evidence="11">The sequence shown here is derived from an EMBL/GenBank/DDBJ whole genome shotgun (WGS) entry which is preliminary data.</text>
</comment>
<comment type="catalytic activity">
    <reaction evidence="7 8">
        <text>L-homoserine + succinyl-CoA = O-succinyl-L-homoserine + CoA</text>
        <dbReference type="Rhea" id="RHEA:22008"/>
        <dbReference type="ChEBI" id="CHEBI:57287"/>
        <dbReference type="ChEBI" id="CHEBI:57292"/>
        <dbReference type="ChEBI" id="CHEBI:57476"/>
        <dbReference type="ChEBI" id="CHEBI:57661"/>
        <dbReference type="EC" id="2.3.1.46"/>
    </reaction>
</comment>
<dbReference type="NCBIfam" id="TIGR01392">
    <property type="entry name" value="homoserO_Ac_trn"/>
    <property type="match status" value="1"/>
</dbReference>
<comment type="similarity">
    <text evidence="8">Belongs to the AB hydrolase superfamily. MetX family.</text>
</comment>
<dbReference type="GO" id="GO:0009092">
    <property type="term" value="P:homoserine metabolic process"/>
    <property type="evidence" value="ECO:0007669"/>
    <property type="project" value="TreeGrafter"/>
</dbReference>
<evidence type="ECO:0000256" key="2">
    <source>
        <dbReference type="ARBA" id="ARBA00022490"/>
    </source>
</evidence>
<dbReference type="Proteomes" id="UP000054262">
    <property type="component" value="Unassembled WGS sequence"/>
</dbReference>
<dbReference type="EC" id="2.3.1.46" evidence="8"/>
<dbReference type="Gene3D" id="3.40.50.1820">
    <property type="entry name" value="alpha/beta hydrolase"/>
    <property type="match status" value="1"/>
</dbReference>
<dbReference type="FunFam" id="1.10.1740.110:FF:000001">
    <property type="entry name" value="Homoserine O-acetyltransferase"/>
    <property type="match status" value="1"/>
</dbReference>
<dbReference type="GO" id="GO:0008899">
    <property type="term" value="F:homoserine O-succinyltransferase activity"/>
    <property type="evidence" value="ECO:0007669"/>
    <property type="project" value="UniProtKB-UniRule"/>
</dbReference>
<protein>
    <recommendedName>
        <fullName evidence="8">Homoserine O-succinyltransferase</fullName>
        <shortName evidence="8">HST</shortName>
        <ecNumber evidence="8">2.3.1.46</ecNumber>
    </recommendedName>
    <alternativeName>
        <fullName evidence="8">Homoserine transsuccinylase</fullName>
        <shortName evidence="8">HTS</shortName>
    </alternativeName>
</protein>
<sequence length="377" mass="42347">MEEKNSVGIVKPSIFKCSSPIKLACGKTLDSYELIYETYGKLNKKKNNAILVCHALSGNHHLAGRYSTKDKHPGWWDNLIGPGKPLDTRKFFVIGVNNLGGSHGSTGPKSINPKTKKVWGSKFPIVTVKDWVETQKTLLSDLGIDRLAAVVGGSLGGMQSLQWSIQYPDKIDHSIIIAAAPNLTAQNIAFNEVARQSIITDPDFSNGDYYQENKIPKRGLRIARMLGHITYLSNDVMGTKFGRKTKKKDYQYNFNTEFDIESYLNYQGDKFANEFDANTYIRMTKALDYFDPAKGNPENLSRVFKNAKADFLVISFASDWRFSPDRSKEIVKGLLDNSLKVSYAELSAVSGHDAFLMNDDHYHGIIRSYCKKIYAQL</sequence>
<dbReference type="PANTHER" id="PTHR32268">
    <property type="entry name" value="HOMOSERINE O-ACETYLTRANSFERASE"/>
    <property type="match status" value="1"/>
</dbReference>
<organism evidence="11 12">
    <name type="scientific">Methylophilales bacterium HTCC2181</name>
    <dbReference type="NCBI Taxonomy" id="383631"/>
    <lineage>
        <taxon>Bacteria</taxon>
        <taxon>Pseudomonadati</taxon>
        <taxon>Pseudomonadota</taxon>
        <taxon>Betaproteobacteria</taxon>
        <taxon>Nitrosomonadales</taxon>
        <taxon>OM43 clade</taxon>
    </lineage>
</organism>
<evidence type="ECO:0000256" key="4">
    <source>
        <dbReference type="ARBA" id="ARBA00022679"/>
    </source>
</evidence>
<dbReference type="PIRSF" id="PIRSF000443">
    <property type="entry name" value="Homoser_Ac_trans"/>
    <property type="match status" value="1"/>
</dbReference>
<gene>
    <name evidence="8" type="primary">metXS</name>
    <name evidence="11" type="ORF">MB2181_01505</name>
</gene>
<dbReference type="GO" id="GO:0009086">
    <property type="term" value="P:methionine biosynthetic process"/>
    <property type="evidence" value="ECO:0007669"/>
    <property type="project" value="UniProtKB-UniRule"/>
</dbReference>
<comment type="subcellular location">
    <subcellularLocation>
        <location evidence="8">Cytoplasm</location>
    </subcellularLocation>
</comment>
<evidence type="ECO:0000313" key="12">
    <source>
        <dbReference type="Proteomes" id="UP000054262"/>
    </source>
</evidence>
<evidence type="ECO:0000256" key="3">
    <source>
        <dbReference type="ARBA" id="ARBA00022605"/>
    </source>
</evidence>
<evidence type="ECO:0000313" key="11">
    <source>
        <dbReference type="EMBL" id="EAV46708.1"/>
    </source>
</evidence>
<comment type="function">
    <text evidence="8">Transfers a succinyl group from succinyl-CoA to L-homoserine, forming succinyl-L-homoserine.</text>
</comment>
<accession>A0P598</accession>
<dbReference type="SUPFAM" id="SSF53474">
    <property type="entry name" value="alpha/beta-Hydrolases"/>
    <property type="match status" value="1"/>
</dbReference>
<feature type="active site" description="Nucleophile" evidence="8 9">
    <location>
        <position position="154"/>
    </location>
</feature>
<keyword evidence="2 8" id="KW-0963">Cytoplasm</keyword>
<keyword evidence="12" id="KW-1185">Reference proteome</keyword>
<dbReference type="HAMAP" id="MF_00296">
    <property type="entry name" value="MetX_acyltransf"/>
    <property type="match status" value="1"/>
</dbReference>